<proteinExistence type="predicted"/>
<evidence type="ECO:0000313" key="2">
    <source>
        <dbReference type="Proteomes" id="UP000075881"/>
    </source>
</evidence>
<evidence type="ECO:0000313" key="1">
    <source>
        <dbReference type="EnsemblMetazoa" id="ACHR014157-PA"/>
    </source>
</evidence>
<sequence>MVYALPNEWEKMYKRCTKAAIFACVQSTSFKILSDRSVYNYARLCGYDLEFTTCFVLFLHSATLRSYCTSIEVL</sequence>
<dbReference type="AlphaFoldDB" id="A0A182KI65"/>
<name>A0A182KI65_9DIPT</name>
<reference evidence="1" key="2">
    <citation type="submission" date="2020-05" db="UniProtKB">
        <authorList>
            <consortium name="EnsemblMetazoa"/>
        </authorList>
    </citation>
    <scope>IDENTIFICATION</scope>
    <source>
        <strain evidence="1">ACHKN1017</strain>
    </source>
</reference>
<protein>
    <submittedName>
        <fullName evidence="1">Uncharacterized protein</fullName>
    </submittedName>
</protein>
<accession>A0A182KI65</accession>
<dbReference type="Proteomes" id="UP000075881">
    <property type="component" value="Unassembled WGS sequence"/>
</dbReference>
<organism evidence="1 2">
    <name type="scientific">Anopheles christyi</name>
    <dbReference type="NCBI Taxonomy" id="43041"/>
    <lineage>
        <taxon>Eukaryota</taxon>
        <taxon>Metazoa</taxon>
        <taxon>Ecdysozoa</taxon>
        <taxon>Arthropoda</taxon>
        <taxon>Hexapoda</taxon>
        <taxon>Insecta</taxon>
        <taxon>Pterygota</taxon>
        <taxon>Neoptera</taxon>
        <taxon>Endopterygota</taxon>
        <taxon>Diptera</taxon>
        <taxon>Nematocera</taxon>
        <taxon>Culicoidea</taxon>
        <taxon>Culicidae</taxon>
        <taxon>Anophelinae</taxon>
        <taxon>Anopheles</taxon>
    </lineage>
</organism>
<dbReference type="EnsemblMetazoa" id="ACHR014157-RA">
    <property type="protein sequence ID" value="ACHR014157-PA"/>
    <property type="gene ID" value="ACHR014157"/>
</dbReference>
<dbReference type="VEuPathDB" id="VectorBase:ACHR014157"/>
<reference evidence="2" key="1">
    <citation type="submission" date="2013-03" db="EMBL/GenBank/DDBJ databases">
        <title>The Genome Sequence of Anopheles christyi ACHKN1017.</title>
        <authorList>
            <consortium name="The Broad Institute Genomics Platform"/>
            <person name="Neafsey D.E."/>
            <person name="Besansky N."/>
            <person name="Walker B."/>
            <person name="Young S.K."/>
            <person name="Zeng Q."/>
            <person name="Gargeya S."/>
            <person name="Fitzgerald M."/>
            <person name="Haas B."/>
            <person name="Abouelleil A."/>
            <person name="Allen A.W."/>
            <person name="Alvarado L."/>
            <person name="Arachchi H.M."/>
            <person name="Berlin A.M."/>
            <person name="Chapman S.B."/>
            <person name="Gainer-Dewar J."/>
            <person name="Goldberg J."/>
            <person name="Griggs A."/>
            <person name="Gujja S."/>
            <person name="Hansen M."/>
            <person name="Howarth C."/>
            <person name="Imamovic A."/>
            <person name="Ireland A."/>
            <person name="Larimer J."/>
            <person name="McCowan C."/>
            <person name="Murphy C."/>
            <person name="Pearson M."/>
            <person name="Poon T.W."/>
            <person name="Priest M."/>
            <person name="Roberts A."/>
            <person name="Saif S."/>
            <person name="Shea T."/>
            <person name="Sisk P."/>
            <person name="Sykes S."/>
            <person name="Wortman J."/>
            <person name="Nusbaum C."/>
            <person name="Birren B."/>
        </authorList>
    </citation>
    <scope>NUCLEOTIDE SEQUENCE [LARGE SCALE GENOMIC DNA]</scope>
    <source>
        <strain evidence="2">ACHKN1017</strain>
    </source>
</reference>
<keyword evidence="2" id="KW-1185">Reference proteome</keyword>